<dbReference type="InterPro" id="IPR001279">
    <property type="entry name" value="Metallo-B-lactamas"/>
</dbReference>
<dbReference type="SUPFAM" id="SSF56281">
    <property type="entry name" value="Metallo-hydrolase/oxidoreductase"/>
    <property type="match status" value="1"/>
</dbReference>
<dbReference type="OrthoDB" id="9803916at2"/>
<dbReference type="PANTHER" id="PTHR46018:SF2">
    <property type="entry name" value="ZINC PHOSPHODIESTERASE ELAC PROTEIN 1"/>
    <property type="match status" value="1"/>
</dbReference>
<dbReference type="InterPro" id="IPR044094">
    <property type="entry name" value="AtsA-like_MBL-fold"/>
</dbReference>
<protein>
    <submittedName>
        <fullName evidence="3">MBL fold metallo-hydrolase</fullName>
    </submittedName>
</protein>
<dbReference type="SMART" id="SM00849">
    <property type="entry name" value="Lactamase_B"/>
    <property type="match status" value="1"/>
</dbReference>
<dbReference type="CDD" id="cd07719">
    <property type="entry name" value="arylsulfatase_AtsA-like_MBL-fold"/>
    <property type="match status" value="1"/>
</dbReference>
<dbReference type="Pfam" id="PF12706">
    <property type="entry name" value="Lactamase_B_2"/>
    <property type="match status" value="1"/>
</dbReference>
<keyword evidence="4" id="KW-1185">Reference proteome</keyword>
<keyword evidence="1 3" id="KW-0378">Hydrolase</keyword>
<dbReference type="RefSeq" id="WP_137100916.1">
    <property type="nucleotide sequence ID" value="NZ_CP039865.1"/>
</dbReference>
<dbReference type="EMBL" id="CP039865">
    <property type="protein sequence ID" value="QCK87587.1"/>
    <property type="molecule type" value="Genomic_DNA"/>
</dbReference>
<dbReference type="Proteomes" id="UP000298588">
    <property type="component" value="Chromosome"/>
</dbReference>
<name>A0A4D7QRP5_9HYPH</name>
<feature type="domain" description="Metallo-beta-lactamase" evidence="2">
    <location>
        <begin position="18"/>
        <end position="228"/>
    </location>
</feature>
<evidence type="ECO:0000259" key="2">
    <source>
        <dbReference type="SMART" id="SM00849"/>
    </source>
</evidence>
<dbReference type="Gene3D" id="3.60.15.10">
    <property type="entry name" value="Ribonuclease Z/Hydroxyacylglutathione hydrolase-like"/>
    <property type="match status" value="1"/>
</dbReference>
<evidence type="ECO:0000256" key="1">
    <source>
        <dbReference type="ARBA" id="ARBA00022801"/>
    </source>
</evidence>
<gene>
    <name evidence="3" type="ORF">E8L99_18400</name>
</gene>
<accession>A0A4D7QRP5</accession>
<dbReference type="KEGG" id="paqt:E8L99_18400"/>
<evidence type="ECO:0000313" key="4">
    <source>
        <dbReference type="Proteomes" id="UP000298588"/>
    </source>
</evidence>
<reference evidence="3 4" key="1">
    <citation type="submission" date="2019-04" db="EMBL/GenBank/DDBJ databases">
        <title>Phreatobacter aquaticus sp. nov.</title>
        <authorList>
            <person name="Choi A."/>
            <person name="Baek K."/>
        </authorList>
    </citation>
    <scope>NUCLEOTIDE SEQUENCE [LARGE SCALE GENOMIC DNA]</scope>
    <source>
        <strain evidence="3 4">NMCR1094</strain>
    </source>
</reference>
<dbReference type="AlphaFoldDB" id="A0A4D7QRP5"/>
<sequence>MKVILLGTGGPRPDPQRMATTTLIRLGDENILFDAGRGVTVQMVKAGIPLAAVNPVFITHHHFDHIGDLYDVMLATWMGGRQGPLQIYGPPDTERLVNTLLTQVYDKDIMWRDKGEPAMGGWKPVIATDVIAGPVVDTGRWKVSAETVCHGNGLGIPEAFMKRWTCHGYRFEAEGKVVAISGDTVPCEGLDRLAKGADVLVMCCFLATPEITSEHFRRLARYTLACGDTVGKVAAKAGVKTLVLTHHRPRADAAMLDVLGEEVARDFSGRIVIGQDLTEVEV</sequence>
<dbReference type="PANTHER" id="PTHR46018">
    <property type="entry name" value="ZINC PHOSPHODIESTERASE ELAC PROTEIN 1"/>
    <property type="match status" value="1"/>
</dbReference>
<dbReference type="InterPro" id="IPR036866">
    <property type="entry name" value="RibonucZ/Hydroxyglut_hydro"/>
</dbReference>
<dbReference type="GO" id="GO:0042781">
    <property type="term" value="F:3'-tRNA processing endoribonuclease activity"/>
    <property type="evidence" value="ECO:0007669"/>
    <property type="project" value="TreeGrafter"/>
</dbReference>
<organism evidence="3 4">
    <name type="scientific">Phreatobacter aquaticus</name>
    <dbReference type="NCBI Taxonomy" id="2570229"/>
    <lineage>
        <taxon>Bacteria</taxon>
        <taxon>Pseudomonadati</taxon>
        <taxon>Pseudomonadota</taxon>
        <taxon>Alphaproteobacteria</taxon>
        <taxon>Hyphomicrobiales</taxon>
        <taxon>Phreatobacteraceae</taxon>
        <taxon>Phreatobacter</taxon>
    </lineage>
</organism>
<evidence type="ECO:0000313" key="3">
    <source>
        <dbReference type="EMBL" id="QCK87587.1"/>
    </source>
</evidence>
<proteinExistence type="predicted"/>